<dbReference type="Proteomes" id="UP001176960">
    <property type="component" value="Unassembled WGS sequence"/>
</dbReference>
<feature type="binding site" evidence="8">
    <location>
        <position position="26"/>
    </location>
    <ligand>
        <name>ADP-alpha-D-glucose</name>
        <dbReference type="ChEBI" id="CHEBI:57498"/>
    </ligand>
</feature>
<comment type="caution">
    <text evidence="11">The sequence shown here is derived from an EMBL/GenBank/DDBJ whole genome shotgun (WGS) entry which is preliminary data.</text>
</comment>
<organism evidence="11 12">
    <name type="scientific">Brytella acorum</name>
    <dbReference type="NCBI Taxonomy" id="2959299"/>
    <lineage>
        <taxon>Bacteria</taxon>
        <taxon>Pseudomonadati</taxon>
        <taxon>Pseudomonadota</taxon>
        <taxon>Alphaproteobacteria</taxon>
        <taxon>Acetobacterales</taxon>
        <taxon>Acetobacteraceae</taxon>
        <taxon>Brytella</taxon>
    </lineage>
</organism>
<evidence type="ECO:0000256" key="1">
    <source>
        <dbReference type="ARBA" id="ARBA00001478"/>
    </source>
</evidence>
<evidence type="ECO:0000256" key="4">
    <source>
        <dbReference type="ARBA" id="ARBA00010281"/>
    </source>
</evidence>
<sequence length="548" mass="59480">MSASSITLSRSVQVLSVASELFPYVKTGGLGDVVASLPVALADYGVQVRTLVPGYPAILAAIGEDCEVVRLPDVLGHEARLRLGSIGALCLAVLDIPALYDRPGNPYLRVDGQDWPDNGIRFAVLARAAACIGQGFLSGYHPDLIQTHDWQGGLTAAYLHYDGDEVWRANGMSRRPRVVQTIHNLAFHGSFPAEEREAFGLPVEALNMDGCEFHGKISFLKAGLFFADWITTVSPTYAQEIQGEQWGMGLDGLLRARSSCLSGILNGLDTTVWNPAQDPSVRFPYRLGDIASRMANKLALQSEFGLPQDRNAFLVGIVSRLTSQKGVDLLPEIMGRLLHRNTQFVVVGEGDRSIHREFFRLQRAYPGRFACYLGYSEELGHRFQASVDALLVPSRFEPCGLTQLCALRYGAVPIVSQVGGLADTIVDANEAAISQGVGTGFLFSPVSSEMLATTIEKARTLFRGNRKAWIALQRNGAATDVSWSGKAAQYAQLFASLAEIDLDAVQDTVSDLPPPKLFGGNAIRRVTRPGRQIARKPGRIRLGLLSKA</sequence>
<dbReference type="AlphaFoldDB" id="A0AA35Y507"/>
<dbReference type="HAMAP" id="MF_00484">
    <property type="entry name" value="Glycogen_synth"/>
    <property type="match status" value="1"/>
</dbReference>
<dbReference type="InterPro" id="IPR011835">
    <property type="entry name" value="GS/SS"/>
</dbReference>
<dbReference type="GO" id="GO:0005829">
    <property type="term" value="C:cytosol"/>
    <property type="evidence" value="ECO:0007669"/>
    <property type="project" value="TreeGrafter"/>
</dbReference>
<dbReference type="GO" id="GO:0005978">
    <property type="term" value="P:glycogen biosynthetic process"/>
    <property type="evidence" value="ECO:0007669"/>
    <property type="project" value="UniProtKB-UniRule"/>
</dbReference>
<keyword evidence="5 8" id="KW-0328">Glycosyltransferase</keyword>
<evidence type="ECO:0000256" key="2">
    <source>
        <dbReference type="ARBA" id="ARBA00002764"/>
    </source>
</evidence>
<evidence type="ECO:0000313" key="12">
    <source>
        <dbReference type="Proteomes" id="UP001176960"/>
    </source>
</evidence>
<feature type="domain" description="Glycosyl transferase family 1" evidence="9">
    <location>
        <begin position="309"/>
        <end position="458"/>
    </location>
</feature>
<keyword evidence="12" id="KW-1185">Reference proteome</keyword>
<dbReference type="EMBL" id="CATKSH010000018">
    <property type="protein sequence ID" value="CAI9121591.1"/>
    <property type="molecule type" value="Genomic_DNA"/>
</dbReference>
<dbReference type="EC" id="2.4.1.21" evidence="8"/>
<proteinExistence type="inferred from homology"/>
<dbReference type="RefSeq" id="WP_289842954.1">
    <property type="nucleotide sequence ID" value="NZ_CATKSH010000018.1"/>
</dbReference>
<dbReference type="NCBIfam" id="TIGR02095">
    <property type="entry name" value="glgA"/>
    <property type="match status" value="1"/>
</dbReference>
<comment type="function">
    <text evidence="2 8">Synthesizes alpha-1,4-glucan chains using ADP-glucose.</text>
</comment>
<dbReference type="InterPro" id="IPR013534">
    <property type="entry name" value="Starch_synth_cat_dom"/>
</dbReference>
<evidence type="ECO:0000256" key="8">
    <source>
        <dbReference type="HAMAP-Rule" id="MF_00484"/>
    </source>
</evidence>
<evidence type="ECO:0000259" key="10">
    <source>
        <dbReference type="Pfam" id="PF08323"/>
    </source>
</evidence>
<dbReference type="GO" id="GO:0009011">
    <property type="term" value="F:alpha-1,4-glucan glucosyltransferase (ADP-glucose donor) activity"/>
    <property type="evidence" value="ECO:0007669"/>
    <property type="project" value="UniProtKB-UniRule"/>
</dbReference>
<dbReference type="NCBIfam" id="NF001899">
    <property type="entry name" value="PRK00654.1-2"/>
    <property type="match status" value="1"/>
</dbReference>
<feature type="domain" description="Starch synthase catalytic" evidence="10">
    <location>
        <begin position="13"/>
        <end position="255"/>
    </location>
</feature>
<comment type="similarity">
    <text evidence="4 8">Belongs to the glycosyltransferase 1 family. Bacterial/plant glycogen synthase subfamily.</text>
</comment>
<dbReference type="PANTHER" id="PTHR45825">
    <property type="entry name" value="GRANULE-BOUND STARCH SYNTHASE 1, CHLOROPLASTIC/AMYLOPLASTIC"/>
    <property type="match status" value="1"/>
</dbReference>
<evidence type="ECO:0000256" key="5">
    <source>
        <dbReference type="ARBA" id="ARBA00022676"/>
    </source>
</evidence>
<accession>A0AA35Y507</accession>
<evidence type="ECO:0000256" key="7">
    <source>
        <dbReference type="ARBA" id="ARBA00023056"/>
    </source>
</evidence>
<reference evidence="11" key="1">
    <citation type="submission" date="2023-03" db="EMBL/GenBank/DDBJ databases">
        <authorList>
            <person name="Cleenwerck I."/>
        </authorList>
    </citation>
    <scope>NUCLEOTIDE SEQUENCE</scope>
    <source>
        <strain evidence="11">LMG 32879</strain>
    </source>
</reference>
<evidence type="ECO:0000313" key="11">
    <source>
        <dbReference type="EMBL" id="CAI9121591.1"/>
    </source>
</evidence>
<dbReference type="GO" id="GO:0004373">
    <property type="term" value="F:alpha-1,4-glucan glucosyltransferase (UDP-glucose donor) activity"/>
    <property type="evidence" value="ECO:0007669"/>
    <property type="project" value="InterPro"/>
</dbReference>
<dbReference type="Pfam" id="PF00534">
    <property type="entry name" value="Glycos_transf_1"/>
    <property type="match status" value="1"/>
</dbReference>
<comment type="pathway">
    <text evidence="3 8">Glycan biosynthesis; glycogen biosynthesis.</text>
</comment>
<dbReference type="PANTHER" id="PTHR45825:SF11">
    <property type="entry name" value="ALPHA AMYLASE DOMAIN-CONTAINING PROTEIN"/>
    <property type="match status" value="1"/>
</dbReference>
<protein>
    <recommendedName>
        <fullName evidence="8">Glycogen synthase</fullName>
        <ecNumber evidence="8">2.4.1.21</ecNumber>
    </recommendedName>
    <alternativeName>
        <fullName evidence="8">Starch [bacterial glycogen] synthase</fullName>
    </alternativeName>
</protein>
<dbReference type="SUPFAM" id="SSF53756">
    <property type="entry name" value="UDP-Glycosyltransferase/glycogen phosphorylase"/>
    <property type="match status" value="1"/>
</dbReference>
<evidence type="ECO:0000256" key="3">
    <source>
        <dbReference type="ARBA" id="ARBA00004964"/>
    </source>
</evidence>
<gene>
    <name evidence="8 11" type="primary">glgA</name>
    <name evidence="11" type="ORF">LMG32879_002438</name>
</gene>
<dbReference type="Pfam" id="PF08323">
    <property type="entry name" value="Glyco_transf_5"/>
    <property type="match status" value="1"/>
</dbReference>
<keyword evidence="7 8" id="KW-0320">Glycogen biosynthesis</keyword>
<name>A0AA35Y507_9PROT</name>
<comment type="catalytic activity">
    <reaction evidence="1 8">
        <text>[(1-&gt;4)-alpha-D-glucosyl](n) + ADP-alpha-D-glucose = [(1-&gt;4)-alpha-D-glucosyl](n+1) + ADP + H(+)</text>
        <dbReference type="Rhea" id="RHEA:18189"/>
        <dbReference type="Rhea" id="RHEA-COMP:9584"/>
        <dbReference type="Rhea" id="RHEA-COMP:9587"/>
        <dbReference type="ChEBI" id="CHEBI:15378"/>
        <dbReference type="ChEBI" id="CHEBI:15444"/>
        <dbReference type="ChEBI" id="CHEBI:57498"/>
        <dbReference type="ChEBI" id="CHEBI:456216"/>
        <dbReference type="EC" id="2.4.1.21"/>
    </reaction>
</comment>
<dbReference type="CDD" id="cd03791">
    <property type="entry name" value="GT5_Glycogen_synthase_DULL1-like"/>
    <property type="match status" value="1"/>
</dbReference>
<dbReference type="InterPro" id="IPR001296">
    <property type="entry name" value="Glyco_trans_1"/>
</dbReference>
<dbReference type="Gene3D" id="3.40.50.2000">
    <property type="entry name" value="Glycogen Phosphorylase B"/>
    <property type="match status" value="2"/>
</dbReference>
<evidence type="ECO:0000256" key="6">
    <source>
        <dbReference type="ARBA" id="ARBA00022679"/>
    </source>
</evidence>
<keyword evidence="6 8" id="KW-0808">Transferase</keyword>
<evidence type="ECO:0000259" key="9">
    <source>
        <dbReference type="Pfam" id="PF00534"/>
    </source>
</evidence>